<evidence type="ECO:0000313" key="1">
    <source>
        <dbReference type="EMBL" id="QEG14212.1"/>
    </source>
</evidence>
<reference evidence="1 2" key="1">
    <citation type="submission" date="2019-08" db="EMBL/GenBank/DDBJ databases">
        <title>Deep-cultivation of Planctomycetes and their phenomic and genomic characterization uncovers novel biology.</title>
        <authorList>
            <person name="Wiegand S."/>
            <person name="Jogler M."/>
            <person name="Boedeker C."/>
            <person name="Pinto D."/>
            <person name="Vollmers J."/>
            <person name="Rivas-Marin E."/>
            <person name="Kohn T."/>
            <person name="Peeters S.H."/>
            <person name="Heuer A."/>
            <person name="Rast P."/>
            <person name="Oberbeckmann S."/>
            <person name="Bunk B."/>
            <person name="Jeske O."/>
            <person name="Meyerdierks A."/>
            <person name="Storesund J.E."/>
            <person name="Kallscheuer N."/>
            <person name="Luecker S."/>
            <person name="Lage O.M."/>
            <person name="Pohl T."/>
            <person name="Merkel B.J."/>
            <person name="Hornburger P."/>
            <person name="Mueller R.-W."/>
            <person name="Bruemmer F."/>
            <person name="Labrenz M."/>
            <person name="Spormann A.M."/>
            <person name="Op den Camp H."/>
            <person name="Overmann J."/>
            <person name="Amann R."/>
            <person name="Jetten M.S.M."/>
            <person name="Mascher T."/>
            <person name="Medema M.H."/>
            <person name="Devos D.P."/>
            <person name="Kaster A.-K."/>
            <person name="Ovreas L."/>
            <person name="Rohde M."/>
            <person name="Galperin M.Y."/>
            <person name="Jogler C."/>
        </authorList>
    </citation>
    <scope>NUCLEOTIDE SEQUENCE [LARGE SCALE GENOMIC DNA]</scope>
    <source>
        <strain evidence="1 2">DSM 8797</strain>
    </source>
</reference>
<organism evidence="1 2">
    <name type="scientific">Gimesia maris</name>
    <dbReference type="NCBI Taxonomy" id="122"/>
    <lineage>
        <taxon>Bacteria</taxon>
        <taxon>Pseudomonadati</taxon>
        <taxon>Planctomycetota</taxon>
        <taxon>Planctomycetia</taxon>
        <taxon>Planctomycetales</taxon>
        <taxon>Planctomycetaceae</taxon>
        <taxon>Gimesia</taxon>
    </lineage>
</organism>
<name>A0ABX5YF61_9PLAN</name>
<protein>
    <submittedName>
        <fullName evidence="1">Uncharacterized protein</fullName>
    </submittedName>
</protein>
<gene>
    <name evidence="1" type="ORF">GmarT_00450</name>
</gene>
<proteinExistence type="predicted"/>
<sequence>MSGFIEAKAFRILTTHPGECVLNRFTILTCSVIFCCSCSDAEQAEPAPSLEKPEASAIESVSSPAVIDPHDLIVPGTLTVDVMGLAVPKRAEEIGRKFKQALAKNPDWFLEHSKNKKPGEPLPHDERMGISKEEYEEFLKLSQKTTMRKMKEAPLIITQKEEDVFELDGGTELSDFTGIVIDLKQDQVQSPFGTLTERSIINAPESTALGAWNGVQWKGNLTEADGVTGSVAKLAMGKIKKSGRCVIYYDVRKITPGEKTHISHILNYDAPQK</sequence>
<dbReference type="EMBL" id="CP042910">
    <property type="protein sequence ID" value="QEG14212.1"/>
    <property type="molecule type" value="Genomic_DNA"/>
</dbReference>
<dbReference type="Proteomes" id="UP000322887">
    <property type="component" value="Chromosome"/>
</dbReference>
<evidence type="ECO:0000313" key="2">
    <source>
        <dbReference type="Proteomes" id="UP000322887"/>
    </source>
</evidence>
<accession>A0ABX5YF61</accession>
<keyword evidence="2" id="KW-1185">Reference proteome</keyword>